<evidence type="ECO:0000259" key="1">
    <source>
        <dbReference type="Pfam" id="PF13843"/>
    </source>
</evidence>
<dbReference type="PANTHER" id="PTHR46599:SF3">
    <property type="entry name" value="PIGGYBAC TRANSPOSABLE ELEMENT-DERIVED PROTEIN 4"/>
    <property type="match status" value="1"/>
</dbReference>
<protein>
    <submittedName>
        <fullName evidence="2">PiggyBac transposable element-derived protein 4-like</fullName>
    </submittedName>
</protein>
<gene>
    <name evidence="2" type="ORF">V1478_010806</name>
</gene>
<dbReference type="AlphaFoldDB" id="A0ABD2AFE2"/>
<keyword evidence="3" id="KW-1185">Reference proteome</keyword>
<dbReference type="EMBL" id="JAUDFV010000149">
    <property type="protein sequence ID" value="KAL2719344.1"/>
    <property type="molecule type" value="Genomic_DNA"/>
</dbReference>
<organism evidence="2 3">
    <name type="scientific">Vespula squamosa</name>
    <name type="common">Southern yellow jacket</name>
    <name type="synonym">Wasp</name>
    <dbReference type="NCBI Taxonomy" id="30214"/>
    <lineage>
        <taxon>Eukaryota</taxon>
        <taxon>Metazoa</taxon>
        <taxon>Ecdysozoa</taxon>
        <taxon>Arthropoda</taxon>
        <taxon>Hexapoda</taxon>
        <taxon>Insecta</taxon>
        <taxon>Pterygota</taxon>
        <taxon>Neoptera</taxon>
        <taxon>Endopterygota</taxon>
        <taxon>Hymenoptera</taxon>
        <taxon>Apocrita</taxon>
        <taxon>Aculeata</taxon>
        <taxon>Vespoidea</taxon>
        <taxon>Vespidae</taxon>
        <taxon>Vespinae</taxon>
        <taxon>Vespula</taxon>
    </lineage>
</organism>
<name>A0ABD2AFE2_VESSQ</name>
<evidence type="ECO:0000313" key="3">
    <source>
        <dbReference type="Proteomes" id="UP001607302"/>
    </source>
</evidence>
<comment type="caution">
    <text evidence="2">The sequence shown here is derived from an EMBL/GenBank/DDBJ whole genome shotgun (WGS) entry which is preliminary data.</text>
</comment>
<dbReference type="Proteomes" id="UP001607302">
    <property type="component" value="Unassembled WGS sequence"/>
</dbReference>
<accession>A0ABD2AFE2</accession>
<dbReference type="PANTHER" id="PTHR46599">
    <property type="entry name" value="PIGGYBAC TRANSPOSABLE ELEMENT-DERIVED PROTEIN 4"/>
    <property type="match status" value="1"/>
</dbReference>
<dbReference type="Pfam" id="PF13843">
    <property type="entry name" value="DDE_Tnp_1_7"/>
    <property type="match status" value="1"/>
</dbReference>
<evidence type="ECO:0000313" key="2">
    <source>
        <dbReference type="EMBL" id="KAL2719344.1"/>
    </source>
</evidence>
<dbReference type="InterPro" id="IPR029526">
    <property type="entry name" value="PGBD"/>
</dbReference>
<sequence length="376" mass="44047">MNKNQINSSSDEFDFSILNKQIIWIHDGLRFKTNESSGEDSDEVTSLKQRKIRIIDSESETESETAEDASSTEWALCGEYEEMPRRAQFISGKHPIEGRTLSANSIWRSWRDVENAEFWAFIVVIINMDTMPLTNLQEYWSRDNVSYIPFYPETFTRDRFNQVFWMLHLTTIPTNNTNPRSRLQQVSCFLDYINPKFLDYFIPDEQICVDESTVKFKGRISFIAYNSKKPTKWGIRIYTLADSNTGYICCILPYYGSLITELLVRFDLPVSSRIPLHLYKMLEKIPSVQGYHMYTDRYYISYVLAQELAKLKCHIIGTILTNRKELPSGIKKTKFVKTFTVSYPRNNTLLLAWKDKRPVTCLTQEWRPSEGLHEVE</sequence>
<feature type="domain" description="PiggyBac transposable element-derived protein" evidence="1">
    <location>
        <begin position="108"/>
        <end position="363"/>
    </location>
</feature>
<reference evidence="2 3" key="1">
    <citation type="journal article" date="2024" name="Ann. Entomol. Soc. Am.">
        <title>Genomic analyses of the southern and eastern yellowjacket wasps (Hymenoptera: Vespidae) reveal evolutionary signatures of social life.</title>
        <authorList>
            <person name="Catto M.A."/>
            <person name="Caine P.B."/>
            <person name="Orr S.E."/>
            <person name="Hunt B.G."/>
            <person name="Goodisman M.A.D."/>
        </authorList>
    </citation>
    <scope>NUCLEOTIDE SEQUENCE [LARGE SCALE GENOMIC DNA]</scope>
    <source>
        <strain evidence="2">233</strain>
        <tissue evidence="2">Head and thorax</tissue>
    </source>
</reference>
<proteinExistence type="predicted"/>